<protein>
    <submittedName>
        <fullName evidence="2">NAD-dependent epimerase/dehydratase family protein</fullName>
    </submittedName>
</protein>
<sequence length="291" mass="31215">MYAITGITGQVGGEMARRLLAAGAPVRAVVRDGAKGAPWASQGCEVVRATMENAAALTTALAGADGVFILPPSEFDPEPGYPEARTVIEAVRTALVAAKPKRVVCLSTIGADAPHDNLLTQRTLMENALGGLDIPVTFLRPAWFMENAVWDVPDARDEGVLRSFLQPPEKAFPMVATKDVGSIAADLIQQHWSGTRIVELEGPARVSPNDLAMAFSDALGHKVKVESVPRSSWEALFVSQGAKRPLPRIRMLDGFNEGWIDFRNVDRLTLRGTTPLSEVIDALVARASVTP</sequence>
<dbReference type="InterPro" id="IPR051604">
    <property type="entry name" value="Ergot_Alk_Oxidoreductase"/>
</dbReference>
<dbReference type="OrthoDB" id="7352262at2"/>
<dbReference type="Proteomes" id="UP000305654">
    <property type="component" value="Unassembled WGS sequence"/>
</dbReference>
<dbReference type="InterPro" id="IPR036291">
    <property type="entry name" value="NAD(P)-bd_dom_sf"/>
</dbReference>
<dbReference type="EMBL" id="VCDI01000008">
    <property type="protein sequence ID" value="TLU71170.1"/>
    <property type="molecule type" value="Genomic_DNA"/>
</dbReference>
<reference evidence="2 3" key="1">
    <citation type="submission" date="2019-05" db="EMBL/GenBank/DDBJ databases">
        <authorList>
            <person name="Pankratov T."/>
            <person name="Grouzdev D."/>
        </authorList>
    </citation>
    <scope>NUCLEOTIDE SEQUENCE [LARGE SCALE GENOMIC DNA]</scope>
    <source>
        <strain evidence="2 3">KEBCLARHB70R</strain>
    </source>
</reference>
<keyword evidence="3" id="KW-1185">Reference proteome</keyword>
<accession>A0A5R9J0H4</accession>
<dbReference type="InterPro" id="IPR008030">
    <property type="entry name" value="NmrA-like"/>
</dbReference>
<dbReference type="AlphaFoldDB" id="A0A5R9J0H4"/>
<evidence type="ECO:0000313" key="3">
    <source>
        <dbReference type="Proteomes" id="UP000305654"/>
    </source>
</evidence>
<proteinExistence type="predicted"/>
<feature type="domain" description="NmrA-like" evidence="1">
    <location>
        <begin position="3"/>
        <end position="236"/>
    </location>
</feature>
<gene>
    <name evidence="2" type="ORF">FE263_18545</name>
</gene>
<dbReference type="SUPFAM" id="SSF51735">
    <property type="entry name" value="NAD(P)-binding Rossmann-fold domains"/>
    <property type="match status" value="1"/>
</dbReference>
<name>A0A5R9J0H4_9PROT</name>
<dbReference type="RefSeq" id="WP_138327527.1">
    <property type="nucleotide sequence ID" value="NZ_VCDI01000008.1"/>
</dbReference>
<comment type="caution">
    <text evidence="2">The sequence shown here is derived from an EMBL/GenBank/DDBJ whole genome shotgun (WGS) entry which is preliminary data.</text>
</comment>
<evidence type="ECO:0000313" key="2">
    <source>
        <dbReference type="EMBL" id="TLU71170.1"/>
    </source>
</evidence>
<organism evidence="2 3">
    <name type="scientific">Lichenicoccus roseus</name>
    <dbReference type="NCBI Taxonomy" id="2683649"/>
    <lineage>
        <taxon>Bacteria</taxon>
        <taxon>Pseudomonadati</taxon>
        <taxon>Pseudomonadota</taxon>
        <taxon>Alphaproteobacteria</taxon>
        <taxon>Acetobacterales</taxon>
        <taxon>Acetobacteraceae</taxon>
        <taxon>Lichenicoccus</taxon>
    </lineage>
</organism>
<evidence type="ECO:0000259" key="1">
    <source>
        <dbReference type="Pfam" id="PF05368"/>
    </source>
</evidence>
<dbReference type="Gene3D" id="3.90.25.10">
    <property type="entry name" value="UDP-galactose 4-epimerase, domain 1"/>
    <property type="match status" value="1"/>
</dbReference>
<dbReference type="Gene3D" id="3.40.50.720">
    <property type="entry name" value="NAD(P)-binding Rossmann-like Domain"/>
    <property type="match status" value="1"/>
</dbReference>
<dbReference type="PANTHER" id="PTHR43162">
    <property type="match status" value="1"/>
</dbReference>
<dbReference type="PANTHER" id="PTHR43162:SF1">
    <property type="entry name" value="PRESTALK A DIFFERENTIATION PROTEIN A"/>
    <property type="match status" value="1"/>
</dbReference>
<dbReference type="Pfam" id="PF05368">
    <property type="entry name" value="NmrA"/>
    <property type="match status" value="1"/>
</dbReference>